<keyword evidence="1" id="KW-0732">Signal</keyword>
<organism evidence="2 3">
    <name type="scientific">Sinorhizobium mexicanum</name>
    <dbReference type="NCBI Taxonomy" id="375549"/>
    <lineage>
        <taxon>Bacteria</taxon>
        <taxon>Pseudomonadati</taxon>
        <taxon>Pseudomonadota</taxon>
        <taxon>Alphaproteobacteria</taxon>
        <taxon>Hyphomicrobiales</taxon>
        <taxon>Rhizobiaceae</taxon>
        <taxon>Sinorhizobium/Ensifer group</taxon>
        <taxon>Sinorhizobium</taxon>
    </lineage>
</organism>
<dbReference type="RefSeq" id="WP_180943397.1">
    <property type="nucleotide sequence ID" value="NZ_CP041241.1"/>
</dbReference>
<dbReference type="InterPro" id="IPR010321">
    <property type="entry name" value="DUF922"/>
</dbReference>
<keyword evidence="2" id="KW-0614">Plasmid</keyword>
<feature type="signal peptide" evidence="1">
    <location>
        <begin position="1"/>
        <end position="23"/>
    </location>
</feature>
<dbReference type="PIRSF" id="PIRSF010521">
    <property type="entry name" value="DUF922_bac"/>
    <property type="match status" value="1"/>
</dbReference>
<dbReference type="Pfam" id="PF06037">
    <property type="entry name" value="DUF922"/>
    <property type="match status" value="1"/>
</dbReference>
<dbReference type="KEGG" id="emx:FKV68_26485"/>
<protein>
    <submittedName>
        <fullName evidence="2">DUF922 domain-containing protein</fullName>
    </submittedName>
</protein>
<evidence type="ECO:0000313" key="3">
    <source>
        <dbReference type="Proteomes" id="UP000510721"/>
    </source>
</evidence>
<sequence>MGAVVRSCLFAACVAALPATAGAEWQAVEKVRTYAISGETGAELYASIGERGPQLGPVRAIAHTDFKLTWTRKYEPQGDACVLSTAKPKLTITYMLPKPAKALPAGAREDWETFIAGVHKHERVHGDFIKDMVRQIESASVGLTVPDDPACRKIRTELTKRLGAFSLAQRQRSRDFDRVEMSDGGNVHQLILKLVNGSSIVAQP</sequence>
<keyword evidence="3" id="KW-1185">Reference proteome</keyword>
<name>A0A859QNG9_9HYPH</name>
<proteinExistence type="predicted"/>
<evidence type="ECO:0000256" key="1">
    <source>
        <dbReference type="SAM" id="SignalP"/>
    </source>
</evidence>
<dbReference type="Proteomes" id="UP000510721">
    <property type="component" value="Plasmid pEmeITTGR7c"/>
</dbReference>
<evidence type="ECO:0000313" key="2">
    <source>
        <dbReference type="EMBL" id="QLL64935.1"/>
    </source>
</evidence>
<dbReference type="AlphaFoldDB" id="A0A859QNG9"/>
<feature type="chain" id="PRO_5032341486" evidence="1">
    <location>
        <begin position="24"/>
        <end position="204"/>
    </location>
</feature>
<accession>A0A859QNG9</accession>
<geneLocation type="plasmid" evidence="3">
    <name>pemeittgr7c</name>
</geneLocation>
<reference evidence="2 3" key="1">
    <citation type="submission" date="2019-06" db="EMBL/GenBank/DDBJ databases">
        <title>Complete genome sequence of Ensifer mexicanus ITTG R7 isolated from nodules of Acacia angustissima (Mill.) Kuntze.</title>
        <authorList>
            <person name="Rincon-Rosales R."/>
            <person name="Rogel M.A."/>
            <person name="Guerrero G."/>
            <person name="Rincon-Molina C.I."/>
            <person name="Lopez-Lopez A."/>
            <person name="Martinez-Romero E."/>
        </authorList>
    </citation>
    <scope>NUCLEOTIDE SEQUENCE [LARGE SCALE GENOMIC DNA]</scope>
    <source>
        <strain evidence="2 3">ITTG R7</strain>
        <plasmid evidence="3">pemeittgr7c</plasmid>
    </source>
</reference>
<gene>
    <name evidence="2" type="ORF">FKV68_26485</name>
</gene>
<dbReference type="EMBL" id="CP041241">
    <property type="protein sequence ID" value="QLL64935.1"/>
    <property type="molecule type" value="Genomic_DNA"/>
</dbReference>